<evidence type="ECO:0000256" key="4">
    <source>
        <dbReference type="ARBA" id="ARBA00022692"/>
    </source>
</evidence>
<feature type="transmembrane region" description="Helical" evidence="7">
    <location>
        <begin position="279"/>
        <end position="301"/>
    </location>
</feature>
<evidence type="ECO:0000313" key="8">
    <source>
        <dbReference type="EMBL" id="RPA87534.1"/>
    </source>
</evidence>
<dbReference type="STRING" id="1160509.A0A3N4J0U2"/>
<dbReference type="InterPro" id="IPR036259">
    <property type="entry name" value="MFS_trans_sf"/>
</dbReference>
<evidence type="ECO:0000256" key="6">
    <source>
        <dbReference type="ARBA" id="ARBA00023136"/>
    </source>
</evidence>
<evidence type="ECO:0000313" key="9">
    <source>
        <dbReference type="Proteomes" id="UP000275078"/>
    </source>
</evidence>
<dbReference type="AlphaFoldDB" id="A0A3N4J0U2"/>
<comment type="subcellular location">
    <subcellularLocation>
        <location evidence="1">Membrane</location>
        <topology evidence="1">Multi-pass membrane protein</topology>
    </subcellularLocation>
</comment>
<feature type="transmembrane region" description="Helical" evidence="7">
    <location>
        <begin position="182"/>
        <end position="204"/>
    </location>
</feature>
<reference evidence="8 9" key="1">
    <citation type="journal article" date="2018" name="Nat. Ecol. Evol.">
        <title>Pezizomycetes genomes reveal the molecular basis of ectomycorrhizal truffle lifestyle.</title>
        <authorList>
            <person name="Murat C."/>
            <person name="Payen T."/>
            <person name="Noel B."/>
            <person name="Kuo A."/>
            <person name="Morin E."/>
            <person name="Chen J."/>
            <person name="Kohler A."/>
            <person name="Krizsan K."/>
            <person name="Balestrini R."/>
            <person name="Da Silva C."/>
            <person name="Montanini B."/>
            <person name="Hainaut M."/>
            <person name="Levati E."/>
            <person name="Barry K.W."/>
            <person name="Belfiori B."/>
            <person name="Cichocki N."/>
            <person name="Clum A."/>
            <person name="Dockter R.B."/>
            <person name="Fauchery L."/>
            <person name="Guy J."/>
            <person name="Iotti M."/>
            <person name="Le Tacon F."/>
            <person name="Lindquist E.A."/>
            <person name="Lipzen A."/>
            <person name="Malagnac F."/>
            <person name="Mello A."/>
            <person name="Molinier V."/>
            <person name="Miyauchi S."/>
            <person name="Poulain J."/>
            <person name="Riccioni C."/>
            <person name="Rubini A."/>
            <person name="Sitrit Y."/>
            <person name="Splivallo R."/>
            <person name="Traeger S."/>
            <person name="Wang M."/>
            <person name="Zifcakova L."/>
            <person name="Wipf D."/>
            <person name="Zambonelli A."/>
            <person name="Paolocci F."/>
            <person name="Nowrousian M."/>
            <person name="Ottonello S."/>
            <person name="Baldrian P."/>
            <person name="Spatafora J.W."/>
            <person name="Henrissat B."/>
            <person name="Nagy L.G."/>
            <person name="Aury J.M."/>
            <person name="Wincker P."/>
            <person name="Grigoriev I.V."/>
            <person name="Bonfante P."/>
            <person name="Martin F.M."/>
        </authorList>
    </citation>
    <scope>NUCLEOTIDE SEQUENCE [LARGE SCALE GENOMIC DNA]</scope>
    <source>
        <strain evidence="8 9">RN42</strain>
    </source>
</reference>
<feature type="transmembrane region" description="Helical" evidence="7">
    <location>
        <begin position="416"/>
        <end position="438"/>
    </location>
</feature>
<feature type="transmembrane region" description="Helical" evidence="7">
    <location>
        <begin position="143"/>
        <end position="170"/>
    </location>
</feature>
<feature type="transmembrane region" description="Helical" evidence="7">
    <location>
        <begin position="380"/>
        <end position="404"/>
    </location>
</feature>
<keyword evidence="9" id="KW-1185">Reference proteome</keyword>
<feature type="transmembrane region" description="Helical" evidence="7">
    <location>
        <begin position="117"/>
        <end position="137"/>
    </location>
</feature>
<dbReference type="InterPro" id="IPR002259">
    <property type="entry name" value="Eqnu_transpt"/>
</dbReference>
<feature type="transmembrane region" description="Helical" evidence="7">
    <location>
        <begin position="321"/>
        <end position="342"/>
    </location>
</feature>
<evidence type="ECO:0000256" key="3">
    <source>
        <dbReference type="ARBA" id="ARBA00022448"/>
    </source>
</evidence>
<sequence length="440" mass="48588">MDRIRQWLNSKTRDEVQYEPVPDSRPQSRSGHAASRKRSNFEYLVFLTLGCAMLWAWSMFMASTMYFRARFADNRWIFTNYNASILFVACSTNFSTVMYLSSTAGQRNANYPRRIKSALIINMFVFTILAFSTIVWTKCSAEAYFVLVLSLVFTTNLATGLIQNGVFALVSGYEPICTQGVMTGQGLAGVLPGLAQIISVLSTLQKEPNDQPDPPSGTPAGSAFFSFFTATIVSGVTLLLFQSLLARTPAAKPTRRDSTASEPEKASVPMLDLLLKLRYQAFTITFNFALTMIFPIFTIIITSSHPKPLPPLLLPPVFVPLSFIIWNLGDFLGRLICAWPIFHVTNPKLQTIFAMARLAFIPLYYQCNLYGMGAKFGGDAFYWLVQIAFGMTNGWVGSNVMMAAPAYAGEEMREAAGGFLGACIMGGLTLGSFLGFFVTP</sequence>
<dbReference type="Pfam" id="PF01733">
    <property type="entry name" value="Nucleoside_tran"/>
    <property type="match status" value="2"/>
</dbReference>
<evidence type="ECO:0008006" key="10">
    <source>
        <dbReference type="Google" id="ProtNLM"/>
    </source>
</evidence>
<dbReference type="GO" id="GO:0005886">
    <property type="term" value="C:plasma membrane"/>
    <property type="evidence" value="ECO:0007669"/>
    <property type="project" value="TreeGrafter"/>
</dbReference>
<comment type="similarity">
    <text evidence="2">Belongs to the SLC29A/ENT transporter (TC 2.A.57) family.</text>
</comment>
<evidence type="ECO:0000256" key="5">
    <source>
        <dbReference type="ARBA" id="ARBA00022989"/>
    </source>
</evidence>
<dbReference type="OrthoDB" id="46396at2759"/>
<dbReference type="PANTHER" id="PTHR10332">
    <property type="entry name" value="EQUILIBRATIVE NUCLEOSIDE TRANSPORTER"/>
    <property type="match status" value="1"/>
</dbReference>
<feature type="transmembrane region" description="Helical" evidence="7">
    <location>
        <begin position="83"/>
        <end position="105"/>
    </location>
</feature>
<dbReference type="PANTHER" id="PTHR10332:SF88">
    <property type="entry name" value="EQUILIBRATIVE NUCLEOSIDE TRANSPORTER 1, ISOFORM A"/>
    <property type="match status" value="1"/>
</dbReference>
<dbReference type="EMBL" id="ML119646">
    <property type="protein sequence ID" value="RPA87534.1"/>
    <property type="molecule type" value="Genomic_DNA"/>
</dbReference>
<feature type="transmembrane region" description="Helical" evidence="7">
    <location>
        <begin position="354"/>
        <end position="374"/>
    </location>
</feature>
<evidence type="ECO:0000256" key="7">
    <source>
        <dbReference type="SAM" id="Phobius"/>
    </source>
</evidence>
<dbReference type="Proteomes" id="UP000275078">
    <property type="component" value="Unassembled WGS sequence"/>
</dbReference>
<keyword evidence="6 7" id="KW-0472">Membrane</keyword>
<proteinExistence type="inferred from homology"/>
<name>A0A3N4J0U2_ASCIM</name>
<dbReference type="GO" id="GO:0015205">
    <property type="term" value="F:nucleobase transmembrane transporter activity"/>
    <property type="evidence" value="ECO:0007669"/>
    <property type="project" value="TreeGrafter"/>
</dbReference>
<protein>
    <recommendedName>
        <fullName evidence="10">Nucleoside transporter family</fullName>
    </recommendedName>
</protein>
<dbReference type="PIRSF" id="PIRSF016379">
    <property type="entry name" value="ENT"/>
    <property type="match status" value="1"/>
</dbReference>
<dbReference type="GO" id="GO:0034257">
    <property type="term" value="F:nicotinamide riboside transmembrane transporter activity"/>
    <property type="evidence" value="ECO:0007669"/>
    <property type="project" value="TreeGrafter"/>
</dbReference>
<accession>A0A3N4J0U2</accession>
<organism evidence="8 9">
    <name type="scientific">Ascobolus immersus RN42</name>
    <dbReference type="NCBI Taxonomy" id="1160509"/>
    <lineage>
        <taxon>Eukaryota</taxon>
        <taxon>Fungi</taxon>
        <taxon>Dikarya</taxon>
        <taxon>Ascomycota</taxon>
        <taxon>Pezizomycotina</taxon>
        <taxon>Pezizomycetes</taxon>
        <taxon>Pezizales</taxon>
        <taxon>Ascobolaceae</taxon>
        <taxon>Ascobolus</taxon>
    </lineage>
</organism>
<feature type="transmembrane region" description="Helical" evidence="7">
    <location>
        <begin position="43"/>
        <end position="63"/>
    </location>
</feature>
<evidence type="ECO:0000256" key="1">
    <source>
        <dbReference type="ARBA" id="ARBA00004141"/>
    </source>
</evidence>
<dbReference type="GO" id="GO:0000329">
    <property type="term" value="C:fungal-type vacuole membrane"/>
    <property type="evidence" value="ECO:0007669"/>
    <property type="project" value="TreeGrafter"/>
</dbReference>
<evidence type="ECO:0000256" key="2">
    <source>
        <dbReference type="ARBA" id="ARBA00007965"/>
    </source>
</evidence>
<keyword evidence="5 7" id="KW-1133">Transmembrane helix</keyword>
<dbReference type="PRINTS" id="PR01130">
    <property type="entry name" value="DERENTRNSPRT"/>
</dbReference>
<keyword evidence="3" id="KW-0813">Transport</keyword>
<gene>
    <name evidence="8" type="ORF">BJ508DRAFT_410299</name>
</gene>
<dbReference type="SUPFAM" id="SSF103473">
    <property type="entry name" value="MFS general substrate transporter"/>
    <property type="match status" value="1"/>
</dbReference>
<feature type="transmembrane region" description="Helical" evidence="7">
    <location>
        <begin position="224"/>
        <end position="246"/>
    </location>
</feature>
<keyword evidence="4 7" id="KW-0812">Transmembrane</keyword>